<dbReference type="InterPro" id="IPR026961">
    <property type="entry name" value="PGG_dom"/>
</dbReference>
<dbReference type="SUPFAM" id="SSF48403">
    <property type="entry name" value="Ankyrin repeat"/>
    <property type="match status" value="1"/>
</dbReference>
<dbReference type="Gene3D" id="1.25.40.20">
    <property type="entry name" value="Ankyrin repeat-containing domain"/>
    <property type="match status" value="1"/>
</dbReference>
<evidence type="ECO:0000256" key="1">
    <source>
        <dbReference type="SAM" id="Phobius"/>
    </source>
</evidence>
<organism evidence="3 4">
    <name type="scientific">Ficus carica</name>
    <name type="common">Common fig</name>
    <dbReference type="NCBI Taxonomy" id="3494"/>
    <lineage>
        <taxon>Eukaryota</taxon>
        <taxon>Viridiplantae</taxon>
        <taxon>Streptophyta</taxon>
        <taxon>Embryophyta</taxon>
        <taxon>Tracheophyta</taxon>
        <taxon>Spermatophyta</taxon>
        <taxon>Magnoliopsida</taxon>
        <taxon>eudicotyledons</taxon>
        <taxon>Gunneridae</taxon>
        <taxon>Pentapetalae</taxon>
        <taxon>rosids</taxon>
        <taxon>fabids</taxon>
        <taxon>Rosales</taxon>
        <taxon>Moraceae</taxon>
        <taxon>Ficeae</taxon>
        <taxon>Ficus</taxon>
    </lineage>
</organism>
<dbReference type="GO" id="GO:0016020">
    <property type="term" value="C:membrane"/>
    <property type="evidence" value="ECO:0007669"/>
    <property type="project" value="TreeGrafter"/>
</dbReference>
<evidence type="ECO:0000313" key="4">
    <source>
        <dbReference type="Proteomes" id="UP001187192"/>
    </source>
</evidence>
<dbReference type="PANTHER" id="PTHR24177">
    <property type="entry name" value="CASKIN"/>
    <property type="match status" value="1"/>
</dbReference>
<feature type="transmembrane region" description="Helical" evidence="1">
    <location>
        <begin position="190"/>
        <end position="214"/>
    </location>
</feature>
<evidence type="ECO:0000313" key="3">
    <source>
        <dbReference type="EMBL" id="GMN74063.1"/>
    </source>
</evidence>
<dbReference type="PANTHER" id="PTHR24177:SF103">
    <property type="entry name" value="PGG DOMAIN-CONTAINING PROTEIN"/>
    <property type="match status" value="1"/>
</dbReference>
<keyword evidence="1" id="KW-0472">Membrane</keyword>
<reference evidence="3" key="1">
    <citation type="submission" date="2023-07" db="EMBL/GenBank/DDBJ databases">
        <title>draft genome sequence of fig (Ficus carica).</title>
        <authorList>
            <person name="Takahashi T."/>
            <person name="Nishimura K."/>
        </authorList>
    </citation>
    <scope>NUCLEOTIDE SEQUENCE</scope>
</reference>
<dbReference type="EMBL" id="BTGU01014546">
    <property type="protein sequence ID" value="GMN74063.1"/>
    <property type="molecule type" value="Genomic_DNA"/>
</dbReference>
<sequence length="252" mass="28321">MLTAARNGITEMVVAFLRKFPVAVNDLDADKKNVVLIAVETRQLKLYKKLLDYKSPIHVKDNAFRVVDIHGNGALHLAAEFGKNQEPWLIPGEALQMQWEIKWYKFVEKSMPPHFFPRYNKRGQTPKQIFTESHHKLVKDGGKWMTSTSESCSVVAALIATVAFATSTAIPGGTNDNNGKPKLENQLAFTIFGITSLVALFFSVTSLAMFLSILTSRYQEKDFETSLPRKLLIGNDDALASFIRSFCFNDQE</sequence>
<dbReference type="InterPro" id="IPR036770">
    <property type="entry name" value="Ankyrin_rpt-contain_sf"/>
</dbReference>
<keyword evidence="1" id="KW-0812">Transmembrane</keyword>
<feature type="transmembrane region" description="Helical" evidence="1">
    <location>
        <begin position="152"/>
        <end position="170"/>
    </location>
</feature>
<comment type="caution">
    <text evidence="3">The sequence shown here is derived from an EMBL/GenBank/DDBJ whole genome shotgun (WGS) entry which is preliminary data.</text>
</comment>
<gene>
    <name evidence="3" type="ORF">TIFTF001_054377</name>
</gene>
<dbReference type="Pfam" id="PF13962">
    <property type="entry name" value="PGG"/>
    <property type="match status" value="1"/>
</dbReference>
<protein>
    <recommendedName>
        <fullName evidence="2">PGG domain-containing protein</fullName>
    </recommendedName>
</protein>
<name>A0AA88EG88_FICCA</name>
<evidence type="ECO:0000259" key="2">
    <source>
        <dbReference type="Pfam" id="PF13962"/>
    </source>
</evidence>
<dbReference type="AlphaFoldDB" id="A0AA88EG88"/>
<keyword evidence="1" id="KW-1133">Transmembrane helix</keyword>
<proteinExistence type="predicted"/>
<accession>A0AA88EG88</accession>
<keyword evidence="4" id="KW-1185">Reference proteome</keyword>
<dbReference type="Proteomes" id="UP001187192">
    <property type="component" value="Unassembled WGS sequence"/>
</dbReference>
<feature type="domain" description="PGG" evidence="2">
    <location>
        <begin position="143"/>
        <end position="235"/>
    </location>
</feature>